<organism evidence="1 2">
    <name type="scientific">Symbiodinium pilosum</name>
    <name type="common">Dinoflagellate</name>
    <dbReference type="NCBI Taxonomy" id="2952"/>
    <lineage>
        <taxon>Eukaryota</taxon>
        <taxon>Sar</taxon>
        <taxon>Alveolata</taxon>
        <taxon>Dinophyceae</taxon>
        <taxon>Suessiales</taxon>
        <taxon>Symbiodiniaceae</taxon>
        <taxon>Symbiodinium</taxon>
    </lineage>
</organism>
<dbReference type="EMBL" id="CAJNIZ010016100">
    <property type="protein sequence ID" value="CAE7381320.1"/>
    <property type="molecule type" value="Genomic_DNA"/>
</dbReference>
<keyword evidence="2" id="KW-1185">Reference proteome</keyword>
<dbReference type="AlphaFoldDB" id="A0A812PXG2"/>
<protein>
    <submittedName>
        <fullName evidence="1">Uncharacterized protein</fullName>
    </submittedName>
</protein>
<proteinExistence type="predicted"/>
<sequence length="840" mass="92838">MVHRHHFARYEIQSDLRVQRFQKHQDSPAHQIASAAFSKGMAAETSPGEVDESMAAPSYEEWKAVLHEPGLGVVSSVGGLGKCRMMRWCLAAAHRRALKEKIQDAVTISIQQDMRGNRSDGLREATMSCIKEFCSKDIPPNYGGLRVAQKVKGPAEVDEDLHLRLCQRIEAFAADSAADEQLAARELQGGPLAGPSIPPILDSLSQLLSRPWAAESFLKACVVEFLEKPNSIAKLITYRPAIKQLYEDFRKRLPDASCGKDLRYAPQRYASESVTLLRIVMSFQSILGTLSCVPDLRGSSSEEGAACLQTLQWLNTEKCLQLAMLGDAALEVQRLVEIADQNEEDIIEFPFHVQHFRQVISKLFLEGMCLQVPCLTTVMLQQLESKKTFLLPQGRAVSLGGDMEERVKSSCLRRMSTYVALTERVLKAEFPSYEIMACFKVFSVKDMARCKQMCQNGERAQALQKLAKVIGVNADALQHQFQHHESLAIKLCHVGGLSSFEAWKQAVQKRKSNPAELIAVLARSGGWSASSSTVERGFAHAKASAGDGKSQDENLDDEHDCVVLAQDVRPKLSSTTEKVLIGDAAAIWRSVCGRARSSGQSRQKRPHCQKRESETGFLQARAAIVDKTVSADPGAIGRLPKTITSVDEMLNSLTPELLSEINFNNGNEAKARVEAYLQGHLLPEEITPELVDQSTVLLQKIAKAQRERNSKNNNIRRQSAQMIMLLLQVPWDSNVKLFSTIPGYRVPVHVRQVANMSEAELIVVQDPANAAAHPKFTAGIMGASLCTPEYADSKASRGSCVAFRRATSIHRNVFITDAFMGENLAIAQDLMQAFRIDNCK</sequence>
<evidence type="ECO:0000313" key="1">
    <source>
        <dbReference type="EMBL" id="CAE7381320.1"/>
    </source>
</evidence>
<name>A0A812PXG2_SYMPI</name>
<dbReference type="Proteomes" id="UP000649617">
    <property type="component" value="Unassembled WGS sequence"/>
</dbReference>
<comment type="caution">
    <text evidence="1">The sequence shown here is derived from an EMBL/GenBank/DDBJ whole genome shotgun (WGS) entry which is preliminary data.</text>
</comment>
<evidence type="ECO:0000313" key="2">
    <source>
        <dbReference type="Proteomes" id="UP000649617"/>
    </source>
</evidence>
<gene>
    <name evidence="1" type="ORF">SPIL2461_LOCUS9298</name>
</gene>
<dbReference type="OrthoDB" id="416405at2759"/>
<reference evidence="1" key="1">
    <citation type="submission" date="2021-02" db="EMBL/GenBank/DDBJ databases">
        <authorList>
            <person name="Dougan E. K."/>
            <person name="Rhodes N."/>
            <person name="Thang M."/>
            <person name="Chan C."/>
        </authorList>
    </citation>
    <scope>NUCLEOTIDE SEQUENCE</scope>
</reference>
<accession>A0A812PXG2</accession>